<accession>A0A0E0LL42</accession>
<dbReference type="PANTHER" id="PTHR31992:SF141">
    <property type="entry name" value="DOF ZINC FINGER PROTEIN DOF1.4"/>
    <property type="match status" value="1"/>
</dbReference>
<keyword evidence="3 9" id="KW-0862">Zinc</keyword>
<evidence type="ECO:0000256" key="9">
    <source>
        <dbReference type="RuleBase" id="RU369094"/>
    </source>
</evidence>
<dbReference type="AlphaFoldDB" id="A0A0E0LL42"/>
<keyword evidence="13" id="KW-1185">Reference proteome</keyword>
<evidence type="ECO:0000256" key="1">
    <source>
        <dbReference type="ARBA" id="ARBA00022723"/>
    </source>
</evidence>
<keyword evidence="7 8" id="KW-0539">Nucleus</keyword>
<dbReference type="EnsemblPlants" id="OPUNC07G14510.1">
    <property type="protein sequence ID" value="OPUNC07G14510.1"/>
    <property type="gene ID" value="OPUNC07G14510"/>
</dbReference>
<comment type="function">
    <text evidence="9">Transcription factor that binds specifically to a 5'-AA[AG]G-3' consensus core sequence.</text>
</comment>
<dbReference type="Pfam" id="PF02701">
    <property type="entry name" value="Zn_ribbon_Dof"/>
    <property type="match status" value="1"/>
</dbReference>
<reference evidence="12" key="2">
    <citation type="submission" date="2018-05" db="EMBL/GenBank/DDBJ databases">
        <title>OpunRS2 (Oryza punctata Reference Sequence Version 2).</title>
        <authorList>
            <person name="Zhang J."/>
            <person name="Kudrna D."/>
            <person name="Lee S."/>
            <person name="Talag J."/>
            <person name="Welchert J."/>
            <person name="Wing R.A."/>
        </authorList>
    </citation>
    <scope>NUCLEOTIDE SEQUENCE [LARGE SCALE GENOMIC DNA]</scope>
</reference>
<evidence type="ECO:0000256" key="3">
    <source>
        <dbReference type="ARBA" id="ARBA00022833"/>
    </source>
</evidence>
<organism evidence="12">
    <name type="scientific">Oryza punctata</name>
    <name type="common">Red rice</name>
    <dbReference type="NCBI Taxonomy" id="4537"/>
    <lineage>
        <taxon>Eukaryota</taxon>
        <taxon>Viridiplantae</taxon>
        <taxon>Streptophyta</taxon>
        <taxon>Embryophyta</taxon>
        <taxon>Tracheophyta</taxon>
        <taxon>Spermatophyta</taxon>
        <taxon>Magnoliopsida</taxon>
        <taxon>Liliopsida</taxon>
        <taxon>Poales</taxon>
        <taxon>Poaceae</taxon>
        <taxon>BOP clade</taxon>
        <taxon>Oryzoideae</taxon>
        <taxon>Oryzeae</taxon>
        <taxon>Oryzinae</taxon>
        <taxon>Oryza</taxon>
    </lineage>
</organism>
<evidence type="ECO:0000256" key="4">
    <source>
        <dbReference type="ARBA" id="ARBA00023015"/>
    </source>
</evidence>
<dbReference type="PANTHER" id="PTHR31992">
    <property type="entry name" value="DOF ZINC FINGER PROTEIN DOF1.4-RELATED"/>
    <property type="match status" value="1"/>
</dbReference>
<dbReference type="GO" id="GO:0003677">
    <property type="term" value="F:DNA binding"/>
    <property type="evidence" value="ECO:0007669"/>
    <property type="project" value="UniProtKB-UniRule"/>
</dbReference>
<dbReference type="OMA" id="AAGEQSW"/>
<evidence type="ECO:0000256" key="2">
    <source>
        <dbReference type="ARBA" id="ARBA00022771"/>
    </source>
</evidence>
<dbReference type="GO" id="GO:0008270">
    <property type="term" value="F:zinc ion binding"/>
    <property type="evidence" value="ECO:0007669"/>
    <property type="project" value="UniProtKB-KW"/>
</dbReference>
<dbReference type="Gramene" id="OPUNC07G14510.1">
    <property type="protein sequence ID" value="OPUNC07G14510.1"/>
    <property type="gene ID" value="OPUNC07G14510"/>
</dbReference>
<dbReference type="GO" id="GO:0003700">
    <property type="term" value="F:DNA-binding transcription factor activity"/>
    <property type="evidence" value="ECO:0007669"/>
    <property type="project" value="UniProtKB-UniRule"/>
</dbReference>
<reference evidence="12" key="1">
    <citation type="submission" date="2015-04" db="UniProtKB">
        <authorList>
            <consortium name="EnsemblPlants"/>
        </authorList>
    </citation>
    <scope>IDENTIFICATION</scope>
</reference>
<evidence type="ECO:0000256" key="7">
    <source>
        <dbReference type="ARBA" id="ARBA00023242"/>
    </source>
</evidence>
<feature type="domain" description="Dof-type" evidence="11">
    <location>
        <begin position="44"/>
        <end position="98"/>
    </location>
</feature>
<dbReference type="eggNOG" id="ENOG502RBT7">
    <property type="taxonomic scope" value="Eukaryota"/>
</dbReference>
<evidence type="ECO:0000256" key="8">
    <source>
        <dbReference type="PROSITE-ProRule" id="PRU00071"/>
    </source>
</evidence>
<dbReference type="Proteomes" id="UP000026962">
    <property type="component" value="Chromosome 7"/>
</dbReference>
<dbReference type="PROSITE" id="PS50884">
    <property type="entry name" value="ZF_DOF_2"/>
    <property type="match status" value="1"/>
</dbReference>
<proteinExistence type="predicted"/>
<name>A0A0E0LL42_ORYPU</name>
<keyword evidence="2 8" id="KW-0863">Zinc-finger</keyword>
<dbReference type="InterPro" id="IPR045174">
    <property type="entry name" value="Dof"/>
</dbReference>
<dbReference type="PROSITE" id="PS01361">
    <property type="entry name" value="ZF_DOF_1"/>
    <property type="match status" value="1"/>
</dbReference>
<evidence type="ECO:0000313" key="13">
    <source>
        <dbReference type="Proteomes" id="UP000026962"/>
    </source>
</evidence>
<dbReference type="HOGENOM" id="CLU_036438_0_1_1"/>
<feature type="region of interest" description="Disordered" evidence="10">
    <location>
        <begin position="267"/>
        <end position="291"/>
    </location>
</feature>
<comment type="subcellular location">
    <subcellularLocation>
        <location evidence="8 9">Nucleus</location>
    </subcellularLocation>
</comment>
<keyword evidence="4 9" id="KW-0805">Transcription regulation</keyword>
<evidence type="ECO:0000256" key="10">
    <source>
        <dbReference type="SAM" id="MobiDB-lite"/>
    </source>
</evidence>
<dbReference type="GO" id="GO:0005634">
    <property type="term" value="C:nucleus"/>
    <property type="evidence" value="ECO:0007669"/>
    <property type="project" value="UniProtKB-SubCell"/>
</dbReference>
<keyword evidence="6 9" id="KW-0804">Transcription</keyword>
<sequence>MAGAGGAATAAGGGGGAVAAGRSGGGGGAAAAAAGAPDPRAEALRCPRCDSANTKFCYYNNYSLSQPRHFCKACKRYWTRGGTLRNVPVGGGCRKNKRSRSGAGAPGGAGRSGSGGGAAAVAAVSSAGGAGTSPAAAASLALPQPGSLPSLSSALGLTGSTSLASLLLGSGGSGGDHLGLFQAMQSVVSDAAAFEMHQHHQSQVDHLLGLGYGAAAAAGAQIQVSKPWLHDGGATGGAAGLLDGFYAPLLSGSIVPGLEELQVKAEATTGDHQQKSSAAGEQSWDLPTPSSSNVEASIIASDALMAAAAASMNPAVSTTSSTAPSAQSLLYWGNSGIGSAAAAWPDLANCGSSIATLF</sequence>
<feature type="compositionally biased region" description="Gly residues" evidence="10">
    <location>
        <begin position="104"/>
        <end position="114"/>
    </location>
</feature>
<evidence type="ECO:0000313" key="12">
    <source>
        <dbReference type="EnsemblPlants" id="OPUNC07G14510.1"/>
    </source>
</evidence>
<keyword evidence="1 9" id="KW-0479">Metal-binding</keyword>
<feature type="region of interest" description="Disordered" evidence="10">
    <location>
        <begin position="88"/>
        <end position="114"/>
    </location>
</feature>
<keyword evidence="5 8" id="KW-0238">DNA-binding</keyword>
<dbReference type="InterPro" id="IPR003851">
    <property type="entry name" value="Znf_Dof"/>
</dbReference>
<evidence type="ECO:0000256" key="5">
    <source>
        <dbReference type="ARBA" id="ARBA00023125"/>
    </source>
</evidence>
<dbReference type="STRING" id="4537.A0A0E0LL42"/>
<evidence type="ECO:0000259" key="11">
    <source>
        <dbReference type="PROSITE" id="PS50884"/>
    </source>
</evidence>
<evidence type="ECO:0000256" key="6">
    <source>
        <dbReference type="ARBA" id="ARBA00023163"/>
    </source>
</evidence>
<protein>
    <recommendedName>
        <fullName evidence="9">Dof zinc finger protein</fullName>
    </recommendedName>
</protein>